<dbReference type="InterPro" id="IPR013974">
    <property type="entry name" value="SAF"/>
</dbReference>
<accession>A0ABT9HNS4</accession>
<dbReference type="NCBIfam" id="TIGR03177">
    <property type="entry name" value="pilus_cpaB"/>
    <property type="match status" value="1"/>
</dbReference>
<evidence type="ECO:0000313" key="4">
    <source>
        <dbReference type="Proteomes" id="UP001240639"/>
    </source>
</evidence>
<dbReference type="Pfam" id="PF16976">
    <property type="entry name" value="RcpC"/>
    <property type="match status" value="1"/>
</dbReference>
<dbReference type="CDD" id="cd11614">
    <property type="entry name" value="SAF_CpaB_FlgA_like"/>
    <property type="match status" value="1"/>
</dbReference>
<evidence type="ECO:0000313" key="3">
    <source>
        <dbReference type="EMBL" id="MDP4574517.1"/>
    </source>
</evidence>
<reference evidence="3 4" key="1">
    <citation type="submission" date="2023-08" db="EMBL/GenBank/DDBJ databases">
        <title>genomic of G39.</title>
        <authorList>
            <person name="Wang Y."/>
        </authorList>
    </citation>
    <scope>NUCLEOTIDE SEQUENCE [LARGE SCALE GENOMIC DNA]</scope>
    <source>
        <strain evidence="3 4">G39</strain>
    </source>
</reference>
<proteinExistence type="predicted"/>
<sequence>MDRKKLVLLVGALIVAIGTALVARSMFAGASAPQAEAAQVEAQGPKVLVAQRALPVGTIITADAINFQLWPEELVQNAYFLDGEADMSKLLGTVVRHPITAGEPVTQGALVAPGDRGFLAAALAPGMRAITVPVSAQSGVAGFVFPGDRVDMVLTQTIKGDEDTEMRASETILRNLRVLATDQSTVSEKAEDGSTIVKPFRAVTLEVTPVIAEKIAVAQTIGTLSLSLRSLADNQSELEMALATGDVTIPDDATPEEEEKLLREAMARPDDAKGTFVTGGDVSRFQRRSVRPVGSSNKGGGTADFNPADIFGGREVKHTGPTVSVTRGKATEVVPIGKNGSVTTPTMREPSVFEKMMETAIQAQAGTVGQGMPAPTTSKQVR</sequence>
<dbReference type="EMBL" id="JAVAIM010000001">
    <property type="protein sequence ID" value="MDP4574517.1"/>
    <property type="molecule type" value="Genomic_DNA"/>
</dbReference>
<feature type="domain" description="SAF" evidence="2">
    <location>
        <begin position="45"/>
        <end position="111"/>
    </location>
</feature>
<dbReference type="Gene3D" id="3.90.1210.10">
    <property type="entry name" value="Antifreeze-like/N-acetylneuraminic acid synthase C-terminal domain"/>
    <property type="match status" value="1"/>
</dbReference>
<feature type="region of interest" description="Disordered" evidence="1">
    <location>
        <begin position="290"/>
        <end position="321"/>
    </location>
</feature>
<comment type="caution">
    <text evidence="3">The sequence shown here is derived from an EMBL/GenBank/DDBJ whole genome shotgun (WGS) entry which is preliminary data.</text>
</comment>
<evidence type="ECO:0000259" key="2">
    <source>
        <dbReference type="SMART" id="SM00858"/>
    </source>
</evidence>
<name>A0ABT9HNS4_9SPHN</name>
<evidence type="ECO:0000256" key="1">
    <source>
        <dbReference type="SAM" id="MobiDB-lite"/>
    </source>
</evidence>
<organism evidence="3 4">
    <name type="scientific">Qipengyuania profundimaris</name>
    <dbReference type="NCBI Taxonomy" id="3067652"/>
    <lineage>
        <taxon>Bacteria</taxon>
        <taxon>Pseudomonadati</taxon>
        <taxon>Pseudomonadota</taxon>
        <taxon>Alphaproteobacteria</taxon>
        <taxon>Sphingomonadales</taxon>
        <taxon>Erythrobacteraceae</taxon>
        <taxon>Qipengyuania</taxon>
    </lineage>
</organism>
<protein>
    <submittedName>
        <fullName evidence="3">Flp pilus assembly protein CpaB</fullName>
    </submittedName>
</protein>
<dbReference type="RefSeq" id="WP_305931918.1">
    <property type="nucleotide sequence ID" value="NZ_JAVAIM010000001.1"/>
</dbReference>
<keyword evidence="4" id="KW-1185">Reference proteome</keyword>
<dbReference type="InterPro" id="IPR017592">
    <property type="entry name" value="Pilus_assmbl_Flp-typ_CpaB"/>
</dbReference>
<dbReference type="Pfam" id="PF08666">
    <property type="entry name" value="SAF"/>
    <property type="match status" value="1"/>
</dbReference>
<dbReference type="SMART" id="SM00858">
    <property type="entry name" value="SAF"/>
    <property type="match status" value="1"/>
</dbReference>
<dbReference type="Proteomes" id="UP001240639">
    <property type="component" value="Unassembled WGS sequence"/>
</dbReference>
<gene>
    <name evidence="3" type="primary">cpaB</name>
    <name evidence="3" type="ORF">Q9K02_05115</name>
</gene>
<dbReference type="InterPro" id="IPR031571">
    <property type="entry name" value="RcpC_dom"/>
</dbReference>